<dbReference type="Proteomes" id="UP000249354">
    <property type="component" value="Unassembled WGS sequence"/>
</dbReference>
<proteinExistence type="predicted"/>
<reference evidence="1 2" key="2">
    <citation type="submission" date="2018-06" db="EMBL/GenBank/DDBJ databases">
        <title>Metagenomic assembly of (sub)arctic Cyanobacteria and their associated microbiome from non-axenic cultures.</title>
        <authorList>
            <person name="Baurain D."/>
        </authorList>
    </citation>
    <scope>NUCLEOTIDE SEQUENCE [LARGE SCALE GENOMIC DNA]</scope>
    <source>
        <strain evidence="1">ULC129bin1</strain>
    </source>
</reference>
<evidence type="ECO:0000313" key="2">
    <source>
        <dbReference type="Proteomes" id="UP000249354"/>
    </source>
</evidence>
<evidence type="ECO:0000313" key="1">
    <source>
        <dbReference type="EMBL" id="PZO13328.1"/>
    </source>
</evidence>
<evidence type="ECO:0008006" key="3">
    <source>
        <dbReference type="Google" id="ProtNLM"/>
    </source>
</evidence>
<reference evidence="2" key="1">
    <citation type="submission" date="2018-04" db="EMBL/GenBank/DDBJ databases">
        <authorList>
            <person name="Cornet L."/>
        </authorList>
    </citation>
    <scope>NUCLEOTIDE SEQUENCE [LARGE SCALE GENOMIC DNA]</scope>
</reference>
<name>A0A2W4W2L8_9CYAN</name>
<protein>
    <recommendedName>
        <fullName evidence="3">Transposase</fullName>
    </recommendedName>
</protein>
<dbReference type="EMBL" id="QBMC01000128">
    <property type="protein sequence ID" value="PZO13328.1"/>
    <property type="molecule type" value="Genomic_DNA"/>
</dbReference>
<dbReference type="AlphaFoldDB" id="A0A2W4W2L8"/>
<accession>A0A2W4W2L8</accession>
<sequence>MLEDRVKATLKDAAKKLTGPKKRAFMSQVAADYFDSSARKTETYLGWGRAAVQLGLHERRVGVVCMDNYLARGDQTTEEKQPQLEADIRQLVDGQSQADPQLRTLFYYARVSAQAVRDALIEEKGYTDEALPTRQTIGTMLNRMGYRLKKHKK</sequence>
<organism evidence="1 2">
    <name type="scientific">Leptolyngbya foveolarum</name>
    <dbReference type="NCBI Taxonomy" id="47253"/>
    <lineage>
        <taxon>Bacteria</taxon>
        <taxon>Bacillati</taxon>
        <taxon>Cyanobacteriota</taxon>
        <taxon>Cyanophyceae</taxon>
        <taxon>Leptolyngbyales</taxon>
        <taxon>Leptolyngbyaceae</taxon>
        <taxon>Leptolyngbya group</taxon>
        <taxon>Leptolyngbya</taxon>
    </lineage>
</organism>
<gene>
    <name evidence="1" type="ORF">DCF25_16260</name>
</gene>
<comment type="caution">
    <text evidence="1">The sequence shown here is derived from an EMBL/GenBank/DDBJ whole genome shotgun (WGS) entry which is preliminary data.</text>
</comment>